<gene>
    <name evidence="1" type="ORF">A2Y98_00755</name>
</gene>
<organism evidence="1 2">
    <name type="scientific">Candidatus Portnoybacteria bacterium RBG_19FT_COMBO_36_7</name>
    <dbReference type="NCBI Taxonomy" id="1801992"/>
    <lineage>
        <taxon>Bacteria</taxon>
        <taxon>Candidatus Portnoyibacteriota</taxon>
    </lineage>
</organism>
<comment type="caution">
    <text evidence="1">The sequence shown here is derived from an EMBL/GenBank/DDBJ whole genome shotgun (WGS) entry which is preliminary data.</text>
</comment>
<evidence type="ECO:0000313" key="1">
    <source>
        <dbReference type="EMBL" id="OGZ33983.1"/>
    </source>
</evidence>
<dbReference type="PANTHER" id="PTHR15394:SF3">
    <property type="entry name" value="SERINE HYDROLASE RBBP9"/>
    <property type="match status" value="1"/>
</dbReference>
<dbReference type="Pfam" id="PF06821">
    <property type="entry name" value="Ser_hydrolase"/>
    <property type="match status" value="1"/>
</dbReference>
<dbReference type="Proteomes" id="UP000179099">
    <property type="component" value="Unassembled WGS sequence"/>
</dbReference>
<name>A0A1G2F7L1_9BACT</name>
<dbReference type="InterPro" id="IPR010662">
    <property type="entry name" value="RBBP9/YdeN"/>
</dbReference>
<sequence>MSKRVFIIHGWGGNPKEGWFPWLKAELKKRGFVVQVPAMPDTENPKIETWIPYLSKLVGQPDENTFLVGHSIGCQTIIRYLQTLPEGIKIGGAVFVAGWYNLRNLETEEEKRIVGPWVNESRDDKKIRQAVNRAIAIFSDNDPFVNPKNKESWKERVGAKIIVEHQKGHFSGNDGIKELPSALEAVLEIAGEQE</sequence>
<dbReference type="STRING" id="1801992.A2Y98_00755"/>
<dbReference type="GO" id="GO:0016787">
    <property type="term" value="F:hydrolase activity"/>
    <property type="evidence" value="ECO:0007669"/>
    <property type="project" value="InterPro"/>
</dbReference>
<dbReference type="PANTHER" id="PTHR15394">
    <property type="entry name" value="SERINE HYDROLASE RBBP9"/>
    <property type="match status" value="1"/>
</dbReference>
<evidence type="ECO:0008006" key="3">
    <source>
        <dbReference type="Google" id="ProtNLM"/>
    </source>
</evidence>
<proteinExistence type="predicted"/>
<dbReference type="SUPFAM" id="SSF53474">
    <property type="entry name" value="alpha/beta-Hydrolases"/>
    <property type="match status" value="1"/>
</dbReference>
<dbReference type="Gene3D" id="3.40.50.1820">
    <property type="entry name" value="alpha/beta hydrolase"/>
    <property type="match status" value="1"/>
</dbReference>
<dbReference type="InterPro" id="IPR029058">
    <property type="entry name" value="AB_hydrolase_fold"/>
</dbReference>
<dbReference type="EMBL" id="MHMW01000021">
    <property type="protein sequence ID" value="OGZ33983.1"/>
    <property type="molecule type" value="Genomic_DNA"/>
</dbReference>
<dbReference type="AlphaFoldDB" id="A0A1G2F7L1"/>
<reference evidence="1 2" key="1">
    <citation type="journal article" date="2016" name="Nat. Commun.">
        <title>Thousands of microbial genomes shed light on interconnected biogeochemical processes in an aquifer system.</title>
        <authorList>
            <person name="Anantharaman K."/>
            <person name="Brown C.T."/>
            <person name="Hug L.A."/>
            <person name="Sharon I."/>
            <person name="Castelle C.J."/>
            <person name="Probst A.J."/>
            <person name="Thomas B.C."/>
            <person name="Singh A."/>
            <person name="Wilkins M.J."/>
            <person name="Karaoz U."/>
            <person name="Brodie E.L."/>
            <person name="Williams K.H."/>
            <person name="Hubbard S.S."/>
            <person name="Banfield J.F."/>
        </authorList>
    </citation>
    <scope>NUCLEOTIDE SEQUENCE [LARGE SCALE GENOMIC DNA]</scope>
</reference>
<evidence type="ECO:0000313" key="2">
    <source>
        <dbReference type="Proteomes" id="UP000179099"/>
    </source>
</evidence>
<accession>A0A1G2F7L1</accession>
<protein>
    <recommendedName>
        <fullName evidence="3">Alpha/beta hydrolase</fullName>
    </recommendedName>
</protein>